<evidence type="ECO:0000256" key="3">
    <source>
        <dbReference type="ARBA" id="ARBA00022679"/>
    </source>
</evidence>
<dbReference type="GO" id="GO:0005524">
    <property type="term" value="F:ATP binding"/>
    <property type="evidence" value="ECO:0007669"/>
    <property type="project" value="UniProtKB-UniRule"/>
</dbReference>
<dbReference type="Proteomes" id="UP000580474">
    <property type="component" value="Unassembled WGS sequence"/>
</dbReference>
<accession>A0A840NE47</accession>
<evidence type="ECO:0000256" key="8">
    <source>
        <dbReference type="ARBA" id="ARBA00048679"/>
    </source>
</evidence>
<feature type="binding site" evidence="9">
    <location>
        <position position="42"/>
    </location>
    <ligand>
        <name>ATP</name>
        <dbReference type="ChEBI" id="CHEBI:30616"/>
    </ligand>
</feature>
<dbReference type="Pfam" id="PF00069">
    <property type="entry name" value="Pkinase"/>
    <property type="match status" value="1"/>
</dbReference>
<dbReference type="InterPro" id="IPR011009">
    <property type="entry name" value="Kinase-like_dom_sf"/>
</dbReference>
<evidence type="ECO:0000259" key="11">
    <source>
        <dbReference type="PROSITE" id="PS50011"/>
    </source>
</evidence>
<comment type="catalytic activity">
    <reaction evidence="8">
        <text>L-seryl-[protein] + ATP = O-phospho-L-seryl-[protein] + ADP + H(+)</text>
        <dbReference type="Rhea" id="RHEA:17989"/>
        <dbReference type="Rhea" id="RHEA-COMP:9863"/>
        <dbReference type="Rhea" id="RHEA-COMP:11604"/>
        <dbReference type="ChEBI" id="CHEBI:15378"/>
        <dbReference type="ChEBI" id="CHEBI:29999"/>
        <dbReference type="ChEBI" id="CHEBI:30616"/>
        <dbReference type="ChEBI" id="CHEBI:83421"/>
        <dbReference type="ChEBI" id="CHEBI:456216"/>
        <dbReference type="EC" id="2.7.11.1"/>
    </reaction>
</comment>
<feature type="transmembrane region" description="Helical" evidence="10">
    <location>
        <begin position="295"/>
        <end position="315"/>
    </location>
</feature>
<keyword evidence="13" id="KW-1185">Reference proteome</keyword>
<reference evidence="12 13" key="1">
    <citation type="submission" date="2020-08" db="EMBL/GenBank/DDBJ databases">
        <title>Sequencing the genomes of 1000 actinobacteria strains.</title>
        <authorList>
            <person name="Klenk H.-P."/>
        </authorList>
    </citation>
    <scope>NUCLEOTIDE SEQUENCE [LARGE SCALE GENOMIC DNA]</scope>
    <source>
        <strain evidence="12 13">DSM 45582</strain>
    </source>
</reference>
<dbReference type="GO" id="GO:0004674">
    <property type="term" value="F:protein serine/threonine kinase activity"/>
    <property type="evidence" value="ECO:0007669"/>
    <property type="project" value="UniProtKB-KW"/>
</dbReference>
<dbReference type="SUPFAM" id="SSF56112">
    <property type="entry name" value="Protein kinase-like (PK-like)"/>
    <property type="match status" value="1"/>
</dbReference>
<keyword evidence="3" id="KW-0808">Transferase</keyword>
<dbReference type="FunFam" id="3.30.200.20:FF:000035">
    <property type="entry name" value="Serine/threonine protein kinase Stk1"/>
    <property type="match status" value="1"/>
</dbReference>
<keyword evidence="2 12" id="KW-0723">Serine/threonine-protein kinase</keyword>
<keyword evidence="10" id="KW-0812">Transmembrane</keyword>
<dbReference type="EC" id="2.7.11.1" evidence="1"/>
<evidence type="ECO:0000256" key="6">
    <source>
        <dbReference type="ARBA" id="ARBA00022840"/>
    </source>
</evidence>
<sequence>MTDAAPPLLAGRYRLGRRLGRGGMSEVYRAVDTRLQRPVAVKVFRSNADESSRRRFEDEARLLARLSHPGLVTVHDFGAESGDGEPFLVMQLVEGRTLTNVIESGTVEPEDVLELGRRIAVVLAYVHENGIVHRDVKPSNVLITDDEQVFLADFGISRLADAVGRMTDSGIIMGSAHYMAPEQVRDEEIGYPADLYSLALVLLECLTGRAEYDGTKAEAAVARLTRKPRIPESLPEPLAGTLRAMTADDPDDRPSAARCVRLLSGEISPPAAKPEVDPTLPVEAAGEEPARRRRWWPWLGVPIAAAVLGAVFLLLPVESAPDLPMPPPVTGPPGVDRLPADLANLTELVDE</sequence>
<dbReference type="Gene3D" id="3.30.200.20">
    <property type="entry name" value="Phosphorylase Kinase, domain 1"/>
    <property type="match status" value="1"/>
</dbReference>
<evidence type="ECO:0000256" key="2">
    <source>
        <dbReference type="ARBA" id="ARBA00022527"/>
    </source>
</evidence>
<dbReference type="CDD" id="cd14014">
    <property type="entry name" value="STKc_PknB_like"/>
    <property type="match status" value="1"/>
</dbReference>
<evidence type="ECO:0000256" key="10">
    <source>
        <dbReference type="SAM" id="Phobius"/>
    </source>
</evidence>
<dbReference type="InterPro" id="IPR000719">
    <property type="entry name" value="Prot_kinase_dom"/>
</dbReference>
<protein>
    <recommendedName>
        <fullName evidence="1">non-specific serine/threonine protein kinase</fullName>
        <ecNumber evidence="1">2.7.11.1</ecNumber>
    </recommendedName>
</protein>
<comment type="caution">
    <text evidence="12">The sequence shown here is derived from an EMBL/GenBank/DDBJ whole genome shotgun (WGS) entry which is preliminary data.</text>
</comment>
<dbReference type="PROSITE" id="PS00107">
    <property type="entry name" value="PROTEIN_KINASE_ATP"/>
    <property type="match status" value="1"/>
</dbReference>
<dbReference type="SMART" id="SM00220">
    <property type="entry name" value="S_TKc"/>
    <property type="match status" value="1"/>
</dbReference>
<keyword evidence="5 12" id="KW-0418">Kinase</keyword>
<gene>
    <name evidence="12" type="ORF">BJ969_001586</name>
</gene>
<dbReference type="PROSITE" id="PS50011">
    <property type="entry name" value="PROTEIN_KINASE_DOM"/>
    <property type="match status" value="1"/>
</dbReference>
<dbReference type="AlphaFoldDB" id="A0A840NE47"/>
<name>A0A840NE47_9PSEU</name>
<dbReference type="InterPro" id="IPR008271">
    <property type="entry name" value="Ser/Thr_kinase_AS"/>
</dbReference>
<evidence type="ECO:0000256" key="7">
    <source>
        <dbReference type="ARBA" id="ARBA00047899"/>
    </source>
</evidence>
<comment type="catalytic activity">
    <reaction evidence="7">
        <text>L-threonyl-[protein] + ATP = O-phospho-L-threonyl-[protein] + ADP + H(+)</text>
        <dbReference type="Rhea" id="RHEA:46608"/>
        <dbReference type="Rhea" id="RHEA-COMP:11060"/>
        <dbReference type="Rhea" id="RHEA-COMP:11605"/>
        <dbReference type="ChEBI" id="CHEBI:15378"/>
        <dbReference type="ChEBI" id="CHEBI:30013"/>
        <dbReference type="ChEBI" id="CHEBI:30616"/>
        <dbReference type="ChEBI" id="CHEBI:61977"/>
        <dbReference type="ChEBI" id="CHEBI:456216"/>
        <dbReference type="EC" id="2.7.11.1"/>
    </reaction>
</comment>
<evidence type="ECO:0000313" key="12">
    <source>
        <dbReference type="EMBL" id="MBB5068498.1"/>
    </source>
</evidence>
<dbReference type="RefSeq" id="WP_184478176.1">
    <property type="nucleotide sequence ID" value="NZ_JACHIV010000001.1"/>
</dbReference>
<keyword evidence="10" id="KW-1133">Transmembrane helix</keyword>
<evidence type="ECO:0000256" key="9">
    <source>
        <dbReference type="PROSITE-ProRule" id="PRU10141"/>
    </source>
</evidence>
<proteinExistence type="predicted"/>
<dbReference type="PANTHER" id="PTHR43289">
    <property type="entry name" value="MITOGEN-ACTIVATED PROTEIN KINASE KINASE KINASE 20-RELATED"/>
    <property type="match status" value="1"/>
</dbReference>
<dbReference type="PANTHER" id="PTHR43289:SF6">
    <property type="entry name" value="SERINE_THREONINE-PROTEIN KINASE NEKL-3"/>
    <property type="match status" value="1"/>
</dbReference>
<dbReference type="Gene3D" id="1.10.510.10">
    <property type="entry name" value="Transferase(Phosphotransferase) domain 1"/>
    <property type="match status" value="1"/>
</dbReference>
<evidence type="ECO:0000313" key="13">
    <source>
        <dbReference type="Proteomes" id="UP000580474"/>
    </source>
</evidence>
<dbReference type="PROSITE" id="PS00108">
    <property type="entry name" value="PROTEIN_KINASE_ST"/>
    <property type="match status" value="1"/>
</dbReference>
<keyword evidence="6 9" id="KW-0067">ATP-binding</keyword>
<organism evidence="12 13">
    <name type="scientific">Saccharopolyspora gloriosae</name>
    <dbReference type="NCBI Taxonomy" id="455344"/>
    <lineage>
        <taxon>Bacteria</taxon>
        <taxon>Bacillati</taxon>
        <taxon>Actinomycetota</taxon>
        <taxon>Actinomycetes</taxon>
        <taxon>Pseudonocardiales</taxon>
        <taxon>Pseudonocardiaceae</taxon>
        <taxon>Saccharopolyspora</taxon>
    </lineage>
</organism>
<keyword evidence="4 9" id="KW-0547">Nucleotide-binding</keyword>
<evidence type="ECO:0000256" key="5">
    <source>
        <dbReference type="ARBA" id="ARBA00022777"/>
    </source>
</evidence>
<evidence type="ECO:0000256" key="1">
    <source>
        <dbReference type="ARBA" id="ARBA00012513"/>
    </source>
</evidence>
<feature type="domain" description="Protein kinase" evidence="11">
    <location>
        <begin position="13"/>
        <end position="280"/>
    </location>
</feature>
<dbReference type="InterPro" id="IPR017441">
    <property type="entry name" value="Protein_kinase_ATP_BS"/>
</dbReference>
<dbReference type="EMBL" id="JACHIV010000001">
    <property type="protein sequence ID" value="MBB5068498.1"/>
    <property type="molecule type" value="Genomic_DNA"/>
</dbReference>
<evidence type="ECO:0000256" key="4">
    <source>
        <dbReference type="ARBA" id="ARBA00022741"/>
    </source>
</evidence>
<keyword evidence="10" id="KW-0472">Membrane</keyword>